<dbReference type="InterPro" id="IPR013422">
    <property type="entry name" value="CRISPR-assoc_prot_Cas5_N"/>
</dbReference>
<dbReference type="RefSeq" id="WP_208569798.1">
    <property type="nucleotide sequence ID" value="NZ_JAGFWR010000022.1"/>
</dbReference>
<dbReference type="Proteomes" id="UP000671399">
    <property type="component" value="Unassembled WGS sequence"/>
</dbReference>
<keyword evidence="1" id="KW-0051">Antiviral defense</keyword>
<accession>A0ABS3VFC8</accession>
<evidence type="ECO:0000313" key="3">
    <source>
        <dbReference type="Proteomes" id="UP000671399"/>
    </source>
</evidence>
<dbReference type="EMBL" id="JAGFWR010000022">
    <property type="protein sequence ID" value="MBO4164267.1"/>
    <property type="molecule type" value="Genomic_DNA"/>
</dbReference>
<dbReference type="NCBIfam" id="TIGR02593">
    <property type="entry name" value="CRISPR_cas5"/>
    <property type="match status" value="1"/>
</dbReference>
<sequence>MPIHSLALCLDAPMQSWGTRSRNNIRDTGREPTKSGVVGLLAAALGIPRDDASSLLELANLRMGVRVDREGILERDYHVTQNVPTTTGSGHRTALSHRYYLADAIYLVVLEGQDSARLAQIQDALRAPVWPLFLGRRAFPPARPLVTNGRHEEADTGLGLTDQSLEEALTTHPWLENRTEVRAAELRNAGRTPLRTVVDCCPTDPAAELRMDVPLSFASHDRRYTARTVRTGTVSLTDELITIAKETSCT</sequence>
<gene>
    <name evidence="2" type="primary">cas5e</name>
    <name evidence="2" type="ORF">JQN83_26130</name>
</gene>
<proteinExistence type="predicted"/>
<evidence type="ECO:0000313" key="2">
    <source>
        <dbReference type="EMBL" id="MBO4164267.1"/>
    </source>
</evidence>
<comment type="caution">
    <text evidence="2">The sequence shown here is derived from an EMBL/GenBank/DDBJ whole genome shotgun (WGS) entry which is preliminary data.</text>
</comment>
<dbReference type="InterPro" id="IPR010147">
    <property type="entry name" value="CRISPR-assoc_prot_CasD"/>
</dbReference>
<name>A0ABS3VFC8_9ACTN</name>
<dbReference type="InterPro" id="IPR021124">
    <property type="entry name" value="CRISPR-assoc_prot_Cas5"/>
</dbReference>
<keyword evidence="3" id="KW-1185">Reference proteome</keyword>
<dbReference type="Gene3D" id="3.30.70.2660">
    <property type="match status" value="1"/>
</dbReference>
<dbReference type="NCBIfam" id="TIGR01868">
    <property type="entry name" value="casD_Cas5e"/>
    <property type="match status" value="1"/>
</dbReference>
<protein>
    <submittedName>
        <fullName evidence="2">Type I-E CRISPR-associated protein Cas5/CasD</fullName>
    </submittedName>
</protein>
<evidence type="ECO:0000256" key="1">
    <source>
        <dbReference type="ARBA" id="ARBA00023118"/>
    </source>
</evidence>
<dbReference type="CDD" id="cd09756">
    <property type="entry name" value="Cas5_I-E"/>
    <property type="match status" value="1"/>
</dbReference>
<reference evidence="2 3" key="1">
    <citation type="submission" date="2021-03" db="EMBL/GenBank/DDBJ databases">
        <authorList>
            <person name="Lee D.-H."/>
        </authorList>
    </citation>
    <scope>NUCLEOTIDE SEQUENCE [LARGE SCALE GENOMIC DNA]</scope>
    <source>
        <strain evidence="2 3">MMS20-R2-23</strain>
    </source>
</reference>
<organism evidence="2 3">
    <name type="scientific">Micromonospora antibiotica</name>
    <dbReference type="NCBI Taxonomy" id="2807623"/>
    <lineage>
        <taxon>Bacteria</taxon>
        <taxon>Bacillati</taxon>
        <taxon>Actinomycetota</taxon>
        <taxon>Actinomycetes</taxon>
        <taxon>Micromonosporales</taxon>
        <taxon>Micromonosporaceae</taxon>
        <taxon>Micromonospora</taxon>
    </lineage>
</organism>
<dbReference type="Pfam" id="PF09704">
    <property type="entry name" value="Cas_Cas5d"/>
    <property type="match status" value="1"/>
</dbReference>